<organism evidence="2 3">
    <name type="scientific">Elysia marginata</name>
    <dbReference type="NCBI Taxonomy" id="1093978"/>
    <lineage>
        <taxon>Eukaryota</taxon>
        <taxon>Metazoa</taxon>
        <taxon>Spiralia</taxon>
        <taxon>Lophotrochozoa</taxon>
        <taxon>Mollusca</taxon>
        <taxon>Gastropoda</taxon>
        <taxon>Heterobranchia</taxon>
        <taxon>Euthyneura</taxon>
        <taxon>Panpulmonata</taxon>
        <taxon>Sacoglossa</taxon>
        <taxon>Placobranchoidea</taxon>
        <taxon>Plakobranchidae</taxon>
        <taxon>Elysia</taxon>
    </lineage>
</organism>
<evidence type="ECO:0000256" key="1">
    <source>
        <dbReference type="SAM" id="Phobius"/>
    </source>
</evidence>
<keyword evidence="1" id="KW-0472">Membrane</keyword>
<dbReference type="AlphaFoldDB" id="A0AAV4JGY0"/>
<dbReference type="Proteomes" id="UP000762676">
    <property type="component" value="Unassembled WGS sequence"/>
</dbReference>
<evidence type="ECO:0000313" key="3">
    <source>
        <dbReference type="Proteomes" id="UP000762676"/>
    </source>
</evidence>
<feature type="transmembrane region" description="Helical" evidence="1">
    <location>
        <begin position="70"/>
        <end position="86"/>
    </location>
</feature>
<feature type="transmembrane region" description="Helical" evidence="1">
    <location>
        <begin position="93"/>
        <end position="122"/>
    </location>
</feature>
<proteinExistence type="predicted"/>
<keyword evidence="1" id="KW-0812">Transmembrane</keyword>
<dbReference type="EMBL" id="BMAT01013831">
    <property type="protein sequence ID" value="GFS20963.1"/>
    <property type="molecule type" value="Genomic_DNA"/>
</dbReference>
<comment type="caution">
    <text evidence="2">The sequence shown here is derived from an EMBL/GenBank/DDBJ whole genome shotgun (WGS) entry which is preliminary data.</text>
</comment>
<keyword evidence="1" id="KW-1133">Transmembrane helix</keyword>
<evidence type="ECO:0008006" key="4">
    <source>
        <dbReference type="Google" id="ProtNLM"/>
    </source>
</evidence>
<gene>
    <name evidence="2" type="ORF">ElyMa_006911800</name>
</gene>
<feature type="transmembrane region" description="Helical" evidence="1">
    <location>
        <begin position="128"/>
        <end position="146"/>
    </location>
</feature>
<feature type="transmembrane region" description="Helical" evidence="1">
    <location>
        <begin position="44"/>
        <end position="64"/>
    </location>
</feature>
<accession>A0AAV4JGY0</accession>
<protein>
    <recommendedName>
        <fullName evidence="4">ABC transmembrane type-1 domain-containing protein</fullName>
    </recommendedName>
</protein>
<name>A0AAV4JGY0_9GAST</name>
<evidence type="ECO:0000313" key="2">
    <source>
        <dbReference type="EMBL" id="GFS20963.1"/>
    </source>
</evidence>
<keyword evidence="3" id="KW-1185">Reference proteome</keyword>
<reference evidence="2 3" key="1">
    <citation type="journal article" date="2021" name="Elife">
        <title>Chloroplast acquisition without the gene transfer in kleptoplastic sea slugs, Plakobranchus ocellatus.</title>
        <authorList>
            <person name="Maeda T."/>
            <person name="Takahashi S."/>
            <person name="Yoshida T."/>
            <person name="Shimamura S."/>
            <person name="Takaki Y."/>
            <person name="Nagai Y."/>
            <person name="Toyoda A."/>
            <person name="Suzuki Y."/>
            <person name="Arimoto A."/>
            <person name="Ishii H."/>
            <person name="Satoh N."/>
            <person name="Nishiyama T."/>
            <person name="Hasebe M."/>
            <person name="Maruyama T."/>
            <person name="Minagawa J."/>
            <person name="Obokata J."/>
            <person name="Shigenobu S."/>
        </authorList>
    </citation>
    <scope>NUCLEOTIDE SEQUENCE [LARGE SCALE GENOMIC DNA]</scope>
</reference>
<sequence length="163" mass="17225">MYSVSVELRWRREIGLQSTLSTLQTSISDICFSGRQLSKAEPRVVVVVAVVKVVVIVVLVVVVLVAVIEIVAVVVAVVVIIITAIVEETVAAAAAVVVVVVVVVVVIVVLVVVVAVVVVVGLHVVKATILYLVISVFVDTLVCANPKQSSRSFRPKALPLTLN</sequence>